<keyword evidence="3" id="KW-1185">Reference proteome</keyword>
<name>A0ABW1HP56_9ACTN</name>
<feature type="compositionally biased region" description="Polar residues" evidence="1">
    <location>
        <begin position="90"/>
        <end position="102"/>
    </location>
</feature>
<reference evidence="3" key="1">
    <citation type="journal article" date="2019" name="Int. J. Syst. Evol. Microbiol.">
        <title>The Global Catalogue of Microorganisms (GCM) 10K type strain sequencing project: providing services to taxonomists for standard genome sequencing and annotation.</title>
        <authorList>
            <consortium name="The Broad Institute Genomics Platform"/>
            <consortium name="The Broad Institute Genome Sequencing Center for Infectious Disease"/>
            <person name="Wu L."/>
            <person name="Ma J."/>
        </authorList>
    </citation>
    <scope>NUCLEOTIDE SEQUENCE [LARGE SCALE GENOMIC DNA]</scope>
    <source>
        <strain evidence="3">CGMCC 4.7173</strain>
    </source>
</reference>
<evidence type="ECO:0000313" key="3">
    <source>
        <dbReference type="Proteomes" id="UP001596207"/>
    </source>
</evidence>
<evidence type="ECO:0000313" key="2">
    <source>
        <dbReference type="EMBL" id="MFC5943222.1"/>
    </source>
</evidence>
<protein>
    <submittedName>
        <fullName evidence="2">Uncharacterized protein</fullName>
    </submittedName>
</protein>
<dbReference type="Proteomes" id="UP001596207">
    <property type="component" value="Unassembled WGS sequence"/>
</dbReference>
<feature type="region of interest" description="Disordered" evidence="1">
    <location>
        <begin position="70"/>
        <end position="102"/>
    </location>
</feature>
<organism evidence="2 3">
    <name type="scientific">Micromonospora harpali</name>
    <dbReference type="NCBI Taxonomy" id="1490225"/>
    <lineage>
        <taxon>Bacteria</taxon>
        <taxon>Bacillati</taxon>
        <taxon>Actinomycetota</taxon>
        <taxon>Actinomycetes</taxon>
        <taxon>Micromonosporales</taxon>
        <taxon>Micromonosporaceae</taxon>
        <taxon>Micromonospora</taxon>
    </lineage>
</organism>
<sequence length="102" mass="9999">PSPPPTPGCAPGPDRSGAAANLPGLCRAYLAKPAAQRAKALTTPGYAPLVAAAGGAAEVDDFCRRLVPDADPAATPAARPTHTGRPASKATPTSGTDTAAED</sequence>
<dbReference type="EMBL" id="JBHSQQ010000101">
    <property type="protein sequence ID" value="MFC5943222.1"/>
    <property type="molecule type" value="Genomic_DNA"/>
</dbReference>
<accession>A0ABW1HP56</accession>
<proteinExistence type="predicted"/>
<evidence type="ECO:0000256" key="1">
    <source>
        <dbReference type="SAM" id="MobiDB-lite"/>
    </source>
</evidence>
<feature type="non-terminal residue" evidence="2">
    <location>
        <position position="1"/>
    </location>
</feature>
<feature type="compositionally biased region" description="Low complexity" evidence="1">
    <location>
        <begin position="70"/>
        <end position="87"/>
    </location>
</feature>
<comment type="caution">
    <text evidence="2">The sequence shown here is derived from an EMBL/GenBank/DDBJ whole genome shotgun (WGS) entry which is preliminary data.</text>
</comment>
<gene>
    <name evidence="2" type="ORF">ACFPZ4_17265</name>
</gene>